<evidence type="ECO:0000313" key="2">
    <source>
        <dbReference type="Proteomes" id="UP001234202"/>
    </source>
</evidence>
<gene>
    <name evidence="1" type="ORF">QFC24_003490</name>
</gene>
<protein>
    <submittedName>
        <fullName evidence="1">Uncharacterized protein</fullName>
    </submittedName>
</protein>
<keyword evidence="2" id="KW-1185">Reference proteome</keyword>
<reference evidence="1" key="1">
    <citation type="submission" date="2023-04" db="EMBL/GenBank/DDBJ databases">
        <title>Draft Genome sequencing of Naganishia species isolated from polar environments using Oxford Nanopore Technology.</title>
        <authorList>
            <person name="Leo P."/>
            <person name="Venkateswaran K."/>
        </authorList>
    </citation>
    <scope>NUCLEOTIDE SEQUENCE</scope>
    <source>
        <strain evidence="1">DBVPG 5303</strain>
    </source>
</reference>
<organism evidence="1 2">
    <name type="scientific">Naganishia onofrii</name>
    <dbReference type="NCBI Taxonomy" id="1851511"/>
    <lineage>
        <taxon>Eukaryota</taxon>
        <taxon>Fungi</taxon>
        <taxon>Dikarya</taxon>
        <taxon>Basidiomycota</taxon>
        <taxon>Agaricomycotina</taxon>
        <taxon>Tremellomycetes</taxon>
        <taxon>Filobasidiales</taxon>
        <taxon>Filobasidiaceae</taxon>
        <taxon>Naganishia</taxon>
    </lineage>
</organism>
<name>A0ACC2XL08_9TREE</name>
<accession>A0ACC2XL08</accession>
<dbReference type="Proteomes" id="UP001234202">
    <property type="component" value="Unassembled WGS sequence"/>
</dbReference>
<evidence type="ECO:0000313" key="1">
    <source>
        <dbReference type="EMBL" id="KAJ9123716.1"/>
    </source>
</evidence>
<dbReference type="EMBL" id="JASBWV010000011">
    <property type="protein sequence ID" value="KAJ9123716.1"/>
    <property type="molecule type" value="Genomic_DNA"/>
</dbReference>
<sequence length="208" mass="23321">MSQQKSSTRTIFDKITPAPSTSSLSNGCGTVGKLQHSLTGHTYVTDDEQTDRYNNPQEPEVSFLLRKDSAYAASLAPEQKSESAERKVAFQARSGEKEQPEGPEQPDKPSMSAWSDWGSSSDEVSDVEKKNTVWGTPFLKRPRLKRHKQAGKEKKDLSPEEPLKHKVPKAALNHKADRTNRKISFSLGMLRRMSSSVQMRRMNEAFQG</sequence>
<proteinExistence type="predicted"/>
<comment type="caution">
    <text evidence="1">The sequence shown here is derived from an EMBL/GenBank/DDBJ whole genome shotgun (WGS) entry which is preliminary data.</text>
</comment>